<proteinExistence type="predicted"/>
<name>A0A916SMI2_9BURK</name>
<sequence length="152" mass="16200">MKMTARRKRSDSITAAVAAAQAVALGPLDPPAHVALRTGDRPFWDAIVTARARDTWTAIDLTTAANLARTQADIERLQSDLDKSGYVIEGKAHPAAALVETLTRRCVALSRALHVHAQATVGRSADASKALANEKKAAAEDDDLIPTLRVVK</sequence>
<evidence type="ECO:0008006" key="3">
    <source>
        <dbReference type="Google" id="ProtNLM"/>
    </source>
</evidence>
<reference evidence="1" key="1">
    <citation type="journal article" date="2014" name="Int. J. Syst. Evol. Microbiol.">
        <title>Complete genome sequence of Corynebacterium casei LMG S-19264T (=DSM 44701T), isolated from a smear-ripened cheese.</title>
        <authorList>
            <consortium name="US DOE Joint Genome Institute (JGI-PGF)"/>
            <person name="Walter F."/>
            <person name="Albersmeier A."/>
            <person name="Kalinowski J."/>
            <person name="Ruckert C."/>
        </authorList>
    </citation>
    <scope>NUCLEOTIDE SEQUENCE</scope>
    <source>
        <strain evidence="1">CGMCC 1.15322</strain>
    </source>
</reference>
<organism evidence="1 2">
    <name type="scientific">Polaromonas eurypsychrophila</name>
    <dbReference type="NCBI Taxonomy" id="1614635"/>
    <lineage>
        <taxon>Bacteria</taxon>
        <taxon>Pseudomonadati</taxon>
        <taxon>Pseudomonadota</taxon>
        <taxon>Betaproteobacteria</taxon>
        <taxon>Burkholderiales</taxon>
        <taxon>Comamonadaceae</taxon>
        <taxon>Polaromonas</taxon>
    </lineage>
</organism>
<reference evidence="1" key="2">
    <citation type="submission" date="2020-09" db="EMBL/GenBank/DDBJ databases">
        <authorList>
            <person name="Sun Q."/>
            <person name="Zhou Y."/>
        </authorList>
    </citation>
    <scope>NUCLEOTIDE SEQUENCE</scope>
    <source>
        <strain evidence="1">CGMCC 1.15322</strain>
    </source>
</reference>
<protein>
    <recommendedName>
        <fullName evidence="3">TerS protein</fullName>
    </recommendedName>
</protein>
<dbReference type="Proteomes" id="UP000620596">
    <property type="component" value="Unassembled WGS sequence"/>
</dbReference>
<accession>A0A916SMI2</accession>
<evidence type="ECO:0000313" key="2">
    <source>
        <dbReference type="Proteomes" id="UP000620596"/>
    </source>
</evidence>
<dbReference type="RefSeq" id="WP_188708925.1">
    <property type="nucleotide sequence ID" value="NZ_BMIG01000009.1"/>
</dbReference>
<evidence type="ECO:0000313" key="1">
    <source>
        <dbReference type="EMBL" id="GGB03704.1"/>
    </source>
</evidence>
<keyword evidence="2" id="KW-1185">Reference proteome</keyword>
<dbReference type="EMBL" id="BMIG01000009">
    <property type="protein sequence ID" value="GGB03704.1"/>
    <property type="molecule type" value="Genomic_DNA"/>
</dbReference>
<gene>
    <name evidence="1" type="ORF">GCM10011496_25820</name>
</gene>
<comment type="caution">
    <text evidence="1">The sequence shown here is derived from an EMBL/GenBank/DDBJ whole genome shotgun (WGS) entry which is preliminary data.</text>
</comment>
<dbReference type="AlphaFoldDB" id="A0A916SMI2"/>